<dbReference type="OrthoDB" id="118142at2"/>
<dbReference type="CDD" id="cd00130">
    <property type="entry name" value="PAS"/>
    <property type="match status" value="1"/>
</dbReference>
<evidence type="ECO:0000313" key="6">
    <source>
        <dbReference type="Proteomes" id="UP000325849"/>
    </source>
</evidence>
<protein>
    <submittedName>
        <fullName evidence="5">SpoIIE family protein phosphatase</fullName>
    </submittedName>
</protein>
<dbReference type="InterPro" id="IPR013656">
    <property type="entry name" value="PAS_4"/>
</dbReference>
<dbReference type="Gene3D" id="3.30.450.40">
    <property type="match status" value="1"/>
</dbReference>
<dbReference type="InterPro" id="IPR029016">
    <property type="entry name" value="GAF-like_dom_sf"/>
</dbReference>
<dbReference type="PANTHER" id="PTHR43156:SF2">
    <property type="entry name" value="STAGE II SPORULATION PROTEIN E"/>
    <property type="match status" value="1"/>
</dbReference>
<gene>
    <name evidence="5" type="ORF">FNH09_41940</name>
</gene>
<dbReference type="Proteomes" id="UP000325849">
    <property type="component" value="Unassembled WGS sequence"/>
</dbReference>
<dbReference type="SMART" id="SM00091">
    <property type="entry name" value="PAS"/>
    <property type="match status" value="1"/>
</dbReference>
<keyword evidence="1" id="KW-0378">Hydrolase</keyword>
<feature type="domain" description="PPM-type phosphatase" evidence="4">
    <location>
        <begin position="501"/>
        <end position="711"/>
    </location>
</feature>
<keyword evidence="6" id="KW-1185">Reference proteome</keyword>
<feature type="domain" description="PAS" evidence="3">
    <location>
        <begin position="194"/>
        <end position="260"/>
    </location>
</feature>
<dbReference type="GO" id="GO:0016791">
    <property type="term" value="F:phosphatase activity"/>
    <property type="evidence" value="ECO:0007669"/>
    <property type="project" value="TreeGrafter"/>
</dbReference>
<organism evidence="5 6">
    <name type="scientific">Streptomyces adustus</name>
    <dbReference type="NCBI Taxonomy" id="1609272"/>
    <lineage>
        <taxon>Bacteria</taxon>
        <taxon>Bacillati</taxon>
        <taxon>Actinomycetota</taxon>
        <taxon>Actinomycetes</taxon>
        <taxon>Kitasatosporales</taxon>
        <taxon>Streptomycetaceae</taxon>
        <taxon>Streptomyces</taxon>
    </lineage>
</organism>
<proteinExistence type="predicted"/>
<dbReference type="InterPro" id="IPR035965">
    <property type="entry name" value="PAS-like_dom_sf"/>
</dbReference>
<dbReference type="Pfam" id="PF01590">
    <property type="entry name" value="GAF"/>
    <property type="match status" value="1"/>
</dbReference>
<dbReference type="SUPFAM" id="SSF55785">
    <property type="entry name" value="PYP-like sensor domain (PAS domain)"/>
    <property type="match status" value="1"/>
</dbReference>
<evidence type="ECO:0000259" key="3">
    <source>
        <dbReference type="SMART" id="SM00091"/>
    </source>
</evidence>
<evidence type="ECO:0000259" key="4">
    <source>
        <dbReference type="SMART" id="SM00331"/>
    </source>
</evidence>
<dbReference type="InterPro" id="IPR052016">
    <property type="entry name" value="Bact_Sigma-Reg"/>
</dbReference>
<dbReference type="InterPro" id="IPR001932">
    <property type="entry name" value="PPM-type_phosphatase-like_dom"/>
</dbReference>
<sequence length="717" mass="76782">MVRPESWPDGRDAPGLSPKDAFEELDDGLLQAVQEAAAAAGALYVLAPDRWTLYLHAQIDLPTGAVPHRSRLVRPSPMPVTDAVKNGCAVELDSSEELASRYPRMALTAPQYCAAAAIPLMGDETAQGAILLFWGPEDYERLTAGQRDRLEAAGRRLGRIVEKAADADATSTARPRPRNLQRSPLHAPTHDENLAAAALAERLPDGFVCLDRDDRITFLNQKAAKFLDSSVSELLGATLWAAMPWLRTAHLEDEVRVATTSRKPTALLVRRPPDVLLRIQLYPDAGGTTMRVELCDELLSTRSSLPGPVEMSPRTGRMHQMLYLATALAEARGVRDIADQVCCQIAPVFEADSVAFFLAEGERLRLIGGTGLDPNMFGDSDTTALSSTGFSSRLITHVLLSVRPHFISSPEEARRIAPGFISSSGSNAWAVLPLLASGTVIGSCVLGYEHPRTFPGNERAALVSLAGLVAHALDRARQYDLEHTLARSLQESLLPHTLPHVAELDLAARYLPATREMDAGGDFYDVLLLDDGTVGAVIGDVQGHNVAAAVLMGQVRTAVHATAGPRPSEVLTRTNKVITDLDPGLFVSCVYAQIDLHKQLLSVASAGHPPPILQTLPGNAEVLDVPPGLLLGIDAAADYPAVTVPFPPESVLGFYTDGLVEKPGVDIAESTAALVSCIAAAEYSDVDHLADVVVQLASPQTDDIAVLLMRSKGWPML</sequence>
<evidence type="ECO:0000256" key="1">
    <source>
        <dbReference type="ARBA" id="ARBA00022801"/>
    </source>
</evidence>
<reference evidence="5 6" key="1">
    <citation type="submission" date="2019-07" db="EMBL/GenBank/DDBJ databases">
        <title>New species of Amycolatopsis and Streptomyces.</title>
        <authorList>
            <person name="Duangmal K."/>
            <person name="Teo W.F.A."/>
            <person name="Lipun K."/>
        </authorList>
    </citation>
    <scope>NUCLEOTIDE SEQUENCE [LARGE SCALE GENOMIC DNA]</scope>
    <source>
        <strain evidence="5 6">NBRC 109810</strain>
    </source>
</reference>
<accession>A0A5N8VRG2</accession>
<dbReference type="InterPro" id="IPR036457">
    <property type="entry name" value="PPM-type-like_dom_sf"/>
</dbReference>
<dbReference type="Pfam" id="PF07228">
    <property type="entry name" value="SpoIIE"/>
    <property type="match status" value="1"/>
</dbReference>
<dbReference type="SMART" id="SM00331">
    <property type="entry name" value="PP2C_SIG"/>
    <property type="match status" value="1"/>
</dbReference>
<comment type="caution">
    <text evidence="5">The sequence shown here is derived from an EMBL/GenBank/DDBJ whole genome shotgun (WGS) entry which is preliminary data.</text>
</comment>
<feature type="region of interest" description="Disordered" evidence="2">
    <location>
        <begin position="164"/>
        <end position="188"/>
    </location>
</feature>
<dbReference type="Gene3D" id="3.30.450.20">
    <property type="entry name" value="PAS domain"/>
    <property type="match status" value="1"/>
</dbReference>
<evidence type="ECO:0000256" key="2">
    <source>
        <dbReference type="SAM" id="MobiDB-lite"/>
    </source>
</evidence>
<dbReference type="PANTHER" id="PTHR43156">
    <property type="entry name" value="STAGE II SPORULATION PROTEIN E-RELATED"/>
    <property type="match status" value="1"/>
</dbReference>
<evidence type="ECO:0000313" key="5">
    <source>
        <dbReference type="EMBL" id="MPY37539.1"/>
    </source>
</evidence>
<dbReference type="InterPro" id="IPR003018">
    <property type="entry name" value="GAF"/>
</dbReference>
<dbReference type="Pfam" id="PF08448">
    <property type="entry name" value="PAS_4"/>
    <property type="match status" value="1"/>
</dbReference>
<dbReference type="Gene3D" id="3.60.40.10">
    <property type="entry name" value="PPM-type phosphatase domain"/>
    <property type="match status" value="1"/>
</dbReference>
<dbReference type="InterPro" id="IPR000014">
    <property type="entry name" value="PAS"/>
</dbReference>
<dbReference type="RefSeq" id="WP_152895109.1">
    <property type="nucleotide sequence ID" value="NZ_VJZD01000326.1"/>
</dbReference>
<name>A0A5N8VRG2_9ACTN</name>
<dbReference type="AlphaFoldDB" id="A0A5N8VRG2"/>
<dbReference type="SUPFAM" id="SSF55781">
    <property type="entry name" value="GAF domain-like"/>
    <property type="match status" value="2"/>
</dbReference>
<dbReference type="EMBL" id="VJZD01000326">
    <property type="protein sequence ID" value="MPY37539.1"/>
    <property type="molecule type" value="Genomic_DNA"/>
</dbReference>